<dbReference type="AlphaFoldDB" id="A0A815Q1X9"/>
<evidence type="ECO:0000256" key="3">
    <source>
        <dbReference type="ARBA" id="ARBA00012119"/>
    </source>
</evidence>
<keyword evidence="5 9" id="KW-0660">Purine salvage</keyword>
<dbReference type="InterPro" id="IPR001805">
    <property type="entry name" value="Adenokinase"/>
</dbReference>
<dbReference type="GO" id="GO:0006144">
    <property type="term" value="P:purine nucleobase metabolic process"/>
    <property type="evidence" value="ECO:0007669"/>
    <property type="project" value="TreeGrafter"/>
</dbReference>
<dbReference type="EC" id="2.7.1.20" evidence="3 9"/>
<evidence type="ECO:0000256" key="5">
    <source>
        <dbReference type="ARBA" id="ARBA00022726"/>
    </source>
</evidence>
<dbReference type="PANTHER" id="PTHR45769:SF3">
    <property type="entry name" value="ADENOSINE KINASE"/>
    <property type="match status" value="1"/>
</dbReference>
<evidence type="ECO:0000256" key="4">
    <source>
        <dbReference type="ARBA" id="ARBA00022679"/>
    </source>
</evidence>
<dbReference type="GO" id="GO:0004001">
    <property type="term" value="F:adenosine kinase activity"/>
    <property type="evidence" value="ECO:0007669"/>
    <property type="project" value="UniProtKB-UniRule"/>
</dbReference>
<evidence type="ECO:0000256" key="9">
    <source>
        <dbReference type="RuleBase" id="RU368116"/>
    </source>
</evidence>
<keyword evidence="6 9" id="KW-0547">Nucleotide-binding</keyword>
<evidence type="ECO:0000313" key="13">
    <source>
        <dbReference type="EMBL" id="CAF4104894.1"/>
    </source>
</evidence>
<keyword evidence="9" id="KW-0539">Nucleus</keyword>
<dbReference type="Proteomes" id="UP000663829">
    <property type="component" value="Unassembled WGS sequence"/>
</dbReference>
<comment type="cofactor">
    <cofactor evidence="9">
        <name>Mg(2+)</name>
        <dbReference type="ChEBI" id="CHEBI:18420"/>
    </cofactor>
    <text evidence="9">Binds 3 Mg(2+) ions per subunit.</text>
</comment>
<accession>A0A815Q1X9</accession>
<evidence type="ECO:0000256" key="2">
    <source>
        <dbReference type="ARBA" id="ARBA00010688"/>
    </source>
</evidence>
<comment type="caution">
    <text evidence="12">The sequence shown here is derived from an EMBL/GenBank/DDBJ whole genome shotgun (WGS) entry which is preliminary data.</text>
</comment>
<feature type="domain" description="Carbohydrate kinase PfkB" evidence="10">
    <location>
        <begin position="50"/>
        <end position="180"/>
    </location>
</feature>
<proteinExistence type="inferred from homology"/>
<keyword evidence="15" id="KW-1185">Reference proteome</keyword>
<keyword evidence="7 9" id="KW-0418">Kinase</keyword>
<evidence type="ECO:0000313" key="15">
    <source>
        <dbReference type="Proteomes" id="UP000663829"/>
    </source>
</evidence>
<organism evidence="12 15">
    <name type="scientific">Didymodactylos carnosus</name>
    <dbReference type="NCBI Taxonomy" id="1234261"/>
    <lineage>
        <taxon>Eukaryota</taxon>
        <taxon>Metazoa</taxon>
        <taxon>Spiralia</taxon>
        <taxon>Gnathifera</taxon>
        <taxon>Rotifera</taxon>
        <taxon>Eurotatoria</taxon>
        <taxon>Bdelloidea</taxon>
        <taxon>Philodinida</taxon>
        <taxon>Philodinidae</taxon>
        <taxon>Didymodactylos</taxon>
    </lineage>
</organism>
<evidence type="ECO:0000313" key="12">
    <source>
        <dbReference type="EMBL" id="CAF1457098.1"/>
    </source>
</evidence>
<evidence type="ECO:0000256" key="6">
    <source>
        <dbReference type="ARBA" id="ARBA00022741"/>
    </source>
</evidence>
<evidence type="ECO:0000256" key="1">
    <source>
        <dbReference type="ARBA" id="ARBA00004801"/>
    </source>
</evidence>
<dbReference type="InterPro" id="IPR029056">
    <property type="entry name" value="Ribokinase-like"/>
</dbReference>
<evidence type="ECO:0000256" key="8">
    <source>
        <dbReference type="ARBA" id="ARBA00022840"/>
    </source>
</evidence>
<evidence type="ECO:0000256" key="7">
    <source>
        <dbReference type="ARBA" id="ARBA00022777"/>
    </source>
</evidence>
<dbReference type="GO" id="GO:0044209">
    <property type="term" value="P:AMP salvage"/>
    <property type="evidence" value="ECO:0007669"/>
    <property type="project" value="UniProtKB-UniRule"/>
</dbReference>
<dbReference type="UniPathway" id="UPA00588">
    <property type="reaction ID" value="UER00659"/>
</dbReference>
<dbReference type="GO" id="GO:0005829">
    <property type="term" value="C:cytosol"/>
    <property type="evidence" value="ECO:0007669"/>
    <property type="project" value="TreeGrafter"/>
</dbReference>
<dbReference type="GO" id="GO:0005634">
    <property type="term" value="C:nucleus"/>
    <property type="evidence" value="ECO:0007669"/>
    <property type="project" value="UniProtKB-SubCell"/>
</dbReference>
<sequence>MASTDVRKHGSAFSKSVLRDGCFFGIGNPLLDISAQVDPEIMRNYNLRPAAENDGLTTAYQVNPNLSTGKCAMLLTPNSRAMVTSLGASEEFSVKQLVNSDWAYIEKAQIICSEDYFIGSSPEAFLKVAQYAHSEQKTFCMTLSAKFIAGKRLGGWLLCALQYADFVFGYEEATKVFGRTHLDVEV</sequence>
<gene>
    <name evidence="12" type="ORF">GPM918_LOCUS34944</name>
    <name evidence="11" type="ORF">OVA965_LOCUS28445</name>
    <name evidence="14" type="ORF">SRO942_LOCUS35659</name>
    <name evidence="13" type="ORF">TMI583_LOCUS29196</name>
</gene>
<dbReference type="EMBL" id="CAJOBA010040990">
    <property type="protein sequence ID" value="CAF4104894.1"/>
    <property type="molecule type" value="Genomic_DNA"/>
</dbReference>
<dbReference type="EMBL" id="CAJNOK010019414">
    <property type="protein sequence ID" value="CAF1299059.1"/>
    <property type="molecule type" value="Genomic_DNA"/>
</dbReference>
<evidence type="ECO:0000313" key="11">
    <source>
        <dbReference type="EMBL" id="CAF1299059.1"/>
    </source>
</evidence>
<dbReference type="EMBL" id="CAJOBC010085250">
    <property type="protein sequence ID" value="CAF4328624.1"/>
    <property type="molecule type" value="Genomic_DNA"/>
</dbReference>
<dbReference type="GO" id="GO:0005524">
    <property type="term" value="F:ATP binding"/>
    <property type="evidence" value="ECO:0007669"/>
    <property type="project" value="UniProtKB-UniRule"/>
</dbReference>
<evidence type="ECO:0000259" key="10">
    <source>
        <dbReference type="Pfam" id="PF00294"/>
    </source>
</evidence>
<comment type="pathway">
    <text evidence="1 9">Purine metabolism; AMP biosynthesis via salvage pathway; AMP from adenosine: step 1/1.</text>
</comment>
<dbReference type="PANTHER" id="PTHR45769">
    <property type="entry name" value="ADENOSINE KINASE"/>
    <property type="match status" value="1"/>
</dbReference>
<keyword evidence="8 9" id="KW-0067">ATP-binding</keyword>
<keyword evidence="9" id="KW-0460">Magnesium</keyword>
<reference evidence="12" key="1">
    <citation type="submission" date="2021-02" db="EMBL/GenBank/DDBJ databases">
        <authorList>
            <person name="Nowell W R."/>
        </authorList>
    </citation>
    <scope>NUCLEOTIDE SEQUENCE</scope>
</reference>
<dbReference type="Proteomes" id="UP000677228">
    <property type="component" value="Unassembled WGS sequence"/>
</dbReference>
<protein>
    <recommendedName>
        <fullName evidence="3 9">Adenosine kinase</fullName>
        <shortName evidence="9">AK</shortName>
        <ecNumber evidence="3 9">2.7.1.20</ecNumber>
    </recommendedName>
    <alternativeName>
        <fullName evidence="9">Adenosine 5'-phosphotransferase</fullName>
    </alternativeName>
</protein>
<dbReference type="InterPro" id="IPR011611">
    <property type="entry name" value="PfkB_dom"/>
</dbReference>
<comment type="catalytic activity">
    <reaction evidence="9">
        <text>adenosine + ATP = AMP + ADP + H(+)</text>
        <dbReference type="Rhea" id="RHEA:20824"/>
        <dbReference type="ChEBI" id="CHEBI:15378"/>
        <dbReference type="ChEBI" id="CHEBI:16335"/>
        <dbReference type="ChEBI" id="CHEBI:30616"/>
        <dbReference type="ChEBI" id="CHEBI:456215"/>
        <dbReference type="ChEBI" id="CHEBI:456216"/>
        <dbReference type="EC" id="2.7.1.20"/>
    </reaction>
</comment>
<dbReference type="Proteomes" id="UP000682733">
    <property type="component" value="Unassembled WGS sequence"/>
</dbReference>
<evidence type="ECO:0000313" key="14">
    <source>
        <dbReference type="EMBL" id="CAF4328624.1"/>
    </source>
</evidence>
<keyword evidence="4 9" id="KW-0808">Transferase</keyword>
<name>A0A815Q1X9_9BILA</name>
<dbReference type="EMBL" id="CAJNOQ010019794">
    <property type="protein sequence ID" value="CAF1457098.1"/>
    <property type="molecule type" value="Genomic_DNA"/>
</dbReference>
<comment type="similarity">
    <text evidence="2 9">Belongs to the carbohydrate kinase PfkB family.</text>
</comment>
<comment type="subunit">
    <text evidence="9">Monomer.</text>
</comment>
<dbReference type="Pfam" id="PF00294">
    <property type="entry name" value="PfkB"/>
    <property type="match status" value="1"/>
</dbReference>
<comment type="function">
    <text evidence="9">ATP dependent phosphorylation of adenosine and other related nucleoside analogs to monophosphate derivatives.</text>
</comment>
<dbReference type="SUPFAM" id="SSF53613">
    <property type="entry name" value="Ribokinase-like"/>
    <property type="match status" value="1"/>
</dbReference>
<dbReference type="Gene3D" id="3.40.1190.20">
    <property type="match status" value="1"/>
</dbReference>
<dbReference type="PRINTS" id="PR00989">
    <property type="entry name" value="ADENOKINASE"/>
</dbReference>
<dbReference type="GO" id="GO:0006166">
    <property type="term" value="P:purine ribonucleoside salvage"/>
    <property type="evidence" value="ECO:0007669"/>
    <property type="project" value="UniProtKB-KW"/>
</dbReference>
<dbReference type="OrthoDB" id="432447at2759"/>
<comment type="subcellular location">
    <subcellularLocation>
        <location evidence="9">Nucleus</location>
    </subcellularLocation>
</comment>
<dbReference type="Proteomes" id="UP000681722">
    <property type="component" value="Unassembled WGS sequence"/>
</dbReference>